<dbReference type="Pfam" id="PF03972">
    <property type="entry name" value="MmgE_PrpD_N"/>
    <property type="match status" value="1"/>
</dbReference>
<evidence type="ECO:0000259" key="2">
    <source>
        <dbReference type="Pfam" id="PF03972"/>
    </source>
</evidence>
<accession>A0A1W6YKZ5</accession>
<dbReference type="KEGG" id="bgv:CAL12_13325"/>
<dbReference type="Gene3D" id="3.30.1330.120">
    <property type="entry name" value="2-methylcitrate dehydratase PrpD"/>
    <property type="match status" value="1"/>
</dbReference>
<feature type="domain" description="MmgE/PrpD N-terminal" evidence="2">
    <location>
        <begin position="31"/>
        <end position="263"/>
    </location>
</feature>
<dbReference type="Gene3D" id="1.10.4100.10">
    <property type="entry name" value="2-methylcitrate dehydratase PrpD"/>
    <property type="match status" value="1"/>
</dbReference>
<evidence type="ECO:0000313" key="5">
    <source>
        <dbReference type="Proteomes" id="UP000194151"/>
    </source>
</evidence>
<evidence type="ECO:0008006" key="6">
    <source>
        <dbReference type="Google" id="ProtNLM"/>
    </source>
</evidence>
<evidence type="ECO:0000259" key="3">
    <source>
        <dbReference type="Pfam" id="PF19305"/>
    </source>
</evidence>
<gene>
    <name evidence="4" type="ORF">CAL12_13325</name>
</gene>
<evidence type="ECO:0000313" key="4">
    <source>
        <dbReference type="EMBL" id="ARP81698.1"/>
    </source>
</evidence>
<keyword evidence="5" id="KW-1185">Reference proteome</keyword>
<proteinExistence type="inferred from homology"/>
<dbReference type="OrthoDB" id="9797528at2"/>
<dbReference type="InterPro" id="IPR005656">
    <property type="entry name" value="MmgE_PrpD"/>
</dbReference>
<dbReference type="PANTHER" id="PTHR16943">
    <property type="entry name" value="2-METHYLCITRATE DEHYDRATASE-RELATED"/>
    <property type="match status" value="1"/>
</dbReference>
<feature type="domain" description="MmgE/PrpD C-terminal" evidence="3">
    <location>
        <begin position="284"/>
        <end position="433"/>
    </location>
</feature>
<sequence>MDANSGKAPEPVTTTRGADASLTRLLVARALAIRHDALPADVRTVARDCLVDWLGCTFAALDEPVSGIVDALAREEGGHAQATVLGRAWRGTMAQAALVNGTMSHALDYDDVNLTVPGHMSAAILPALLALAEQRGRAPADVIAAFVAGYEFACAIGALVEPAHYANGFHATGTIGCLGAAVACAHLAGLSPVQACHAVGVAATQAAGLKAMFGSMAKPLHAGLASQAGLRAVLLAEKGFIGRTDILECRQGYAAVHGQDFHVDLATSPPASGFHILNNLFKFHAACYSTHSTIEAIVALRAAHGITADQVSRIDVVAGEGCSICNIQEPATALEAKFSLRATAAFAILGIDTGSLRTWGRVSDPSVAAMLAKVGVRLVPGMSLSDSTVTIVHGGASSTLTYDCGVPIEDKAAQSEKVFAKFRAIAQPALGEAGVADVLALMASFDGQPDLQGLMRRCAAPGGNP</sequence>
<protein>
    <recommendedName>
        <fullName evidence="6">MmgE/PrpD family protein</fullName>
    </recommendedName>
</protein>
<name>A0A1W6YKZ5_9BORD</name>
<dbReference type="InterPro" id="IPR036148">
    <property type="entry name" value="MmgE/PrpD_sf"/>
</dbReference>
<organism evidence="4 5">
    <name type="scientific">Bordetella genomosp. 8</name>
    <dbReference type="NCBI Taxonomy" id="1416806"/>
    <lineage>
        <taxon>Bacteria</taxon>
        <taxon>Pseudomonadati</taxon>
        <taxon>Pseudomonadota</taxon>
        <taxon>Betaproteobacteria</taxon>
        <taxon>Burkholderiales</taxon>
        <taxon>Alcaligenaceae</taxon>
        <taxon>Bordetella</taxon>
    </lineage>
</organism>
<comment type="similarity">
    <text evidence="1">Belongs to the PrpD family.</text>
</comment>
<evidence type="ECO:0000256" key="1">
    <source>
        <dbReference type="ARBA" id="ARBA00006174"/>
    </source>
</evidence>
<dbReference type="SUPFAM" id="SSF103378">
    <property type="entry name" value="2-methylcitrate dehydratase PrpD"/>
    <property type="match status" value="1"/>
</dbReference>
<dbReference type="Pfam" id="PF19305">
    <property type="entry name" value="MmgE_PrpD_C"/>
    <property type="match status" value="1"/>
</dbReference>
<dbReference type="STRING" id="1416806.CAL12_13325"/>
<dbReference type="GO" id="GO:0016829">
    <property type="term" value="F:lyase activity"/>
    <property type="evidence" value="ECO:0007669"/>
    <property type="project" value="InterPro"/>
</dbReference>
<dbReference type="InterPro" id="IPR042188">
    <property type="entry name" value="MmgE/PrpD_sf_2"/>
</dbReference>
<dbReference type="InterPro" id="IPR045336">
    <property type="entry name" value="MmgE_PrpD_N"/>
</dbReference>
<dbReference type="AlphaFoldDB" id="A0A1W6YKZ5"/>
<dbReference type="Proteomes" id="UP000194151">
    <property type="component" value="Chromosome"/>
</dbReference>
<reference evidence="4 5" key="1">
    <citation type="submission" date="2017-05" db="EMBL/GenBank/DDBJ databases">
        <title>Complete and WGS of Bordetella genogroups.</title>
        <authorList>
            <person name="Spilker T."/>
            <person name="LiPuma J."/>
        </authorList>
    </citation>
    <scope>NUCLEOTIDE SEQUENCE [LARGE SCALE GENOMIC DNA]</scope>
    <source>
        <strain evidence="4 5">AU19157</strain>
    </source>
</reference>
<dbReference type="InterPro" id="IPR042183">
    <property type="entry name" value="MmgE/PrpD_sf_1"/>
</dbReference>
<dbReference type="InterPro" id="IPR045337">
    <property type="entry name" value="MmgE_PrpD_C"/>
</dbReference>
<dbReference type="EMBL" id="CP021108">
    <property type="protein sequence ID" value="ARP81698.1"/>
    <property type="molecule type" value="Genomic_DNA"/>
</dbReference>
<dbReference type="PANTHER" id="PTHR16943:SF8">
    <property type="entry name" value="2-METHYLCITRATE DEHYDRATASE"/>
    <property type="match status" value="1"/>
</dbReference>
<dbReference type="RefSeq" id="WP_086064883.1">
    <property type="nucleotide sequence ID" value="NZ_CP021108.1"/>
</dbReference>